<keyword evidence="3" id="KW-1185">Reference proteome</keyword>
<evidence type="ECO:0000313" key="2">
    <source>
        <dbReference type="EMBL" id="QDO98792.1"/>
    </source>
</evidence>
<dbReference type="InterPro" id="IPR003772">
    <property type="entry name" value="YceD"/>
</dbReference>
<organism evidence="2 3">
    <name type="scientific">Ferrovibrio terrae</name>
    <dbReference type="NCBI Taxonomy" id="2594003"/>
    <lineage>
        <taxon>Bacteria</taxon>
        <taxon>Pseudomonadati</taxon>
        <taxon>Pseudomonadota</taxon>
        <taxon>Alphaproteobacteria</taxon>
        <taxon>Rhodospirillales</taxon>
        <taxon>Rhodospirillaceae</taxon>
        <taxon>Ferrovibrio</taxon>
    </lineage>
</organism>
<name>A0A516H4U8_9PROT</name>
<reference evidence="2 3" key="1">
    <citation type="submission" date="2019-07" db="EMBL/GenBank/DDBJ databases">
        <title>Genome sequencing for Ferrovibrio sp. K5.</title>
        <authorList>
            <person name="Park S.-J."/>
        </authorList>
    </citation>
    <scope>NUCLEOTIDE SEQUENCE [LARGE SCALE GENOMIC DNA]</scope>
    <source>
        <strain evidence="2 3">K5</strain>
    </source>
</reference>
<sequence>MSKDEPGKEFSHVVEVDRIGPQGLQMQLEADQAARVAVARQLRILGVLSLKADLKLAPEAKSGHFRLIGQIEAEVDQACVVTLEPVRQQISEAFVRRFGPETEARPETEPGEDEAEWLDPDADDPPDPVIGGQIDLGEVVAEELALGLDPYPRKPGAEVPDTYREAAEAGAKISPFAALAKLKATKKD</sequence>
<protein>
    <submittedName>
        <fullName evidence="2">DUF177 domain-containing protein</fullName>
    </submittedName>
</protein>
<dbReference type="EMBL" id="CP041636">
    <property type="protein sequence ID" value="QDO98792.1"/>
    <property type="molecule type" value="Genomic_DNA"/>
</dbReference>
<dbReference type="RefSeq" id="WP_144069773.1">
    <property type="nucleotide sequence ID" value="NZ_CP041636.1"/>
</dbReference>
<accession>A0A516H4U8</accession>
<dbReference type="KEGG" id="fer:FNB15_16595"/>
<dbReference type="Pfam" id="PF02620">
    <property type="entry name" value="YceD"/>
    <property type="match status" value="1"/>
</dbReference>
<dbReference type="Proteomes" id="UP000317496">
    <property type="component" value="Chromosome"/>
</dbReference>
<dbReference type="AlphaFoldDB" id="A0A516H4U8"/>
<feature type="compositionally biased region" description="Acidic residues" evidence="1">
    <location>
        <begin position="109"/>
        <end position="126"/>
    </location>
</feature>
<feature type="region of interest" description="Disordered" evidence="1">
    <location>
        <begin position="99"/>
        <end position="131"/>
    </location>
</feature>
<dbReference type="OrthoDB" id="8443793at2"/>
<feature type="compositionally biased region" description="Basic and acidic residues" evidence="1">
    <location>
        <begin position="99"/>
        <end position="108"/>
    </location>
</feature>
<evidence type="ECO:0000313" key="3">
    <source>
        <dbReference type="Proteomes" id="UP000317496"/>
    </source>
</evidence>
<proteinExistence type="predicted"/>
<gene>
    <name evidence="2" type="ORF">FNB15_16595</name>
</gene>
<evidence type="ECO:0000256" key="1">
    <source>
        <dbReference type="SAM" id="MobiDB-lite"/>
    </source>
</evidence>